<dbReference type="Gene3D" id="1.10.8.60">
    <property type="match status" value="1"/>
</dbReference>
<dbReference type="PANTHER" id="PTHR43392">
    <property type="entry name" value="AAA-TYPE ATPASE FAMILY PROTEIN / ANKYRIN REPEAT FAMILY PROTEIN"/>
    <property type="match status" value="1"/>
</dbReference>
<dbReference type="Pfam" id="PF00004">
    <property type="entry name" value="AAA"/>
    <property type="match status" value="1"/>
</dbReference>
<evidence type="ECO:0000313" key="5">
    <source>
        <dbReference type="Proteomes" id="UP000193577"/>
    </source>
</evidence>
<organism evidence="4 5">
    <name type="scientific">Mycolicibacillus koreensis</name>
    <dbReference type="NCBI Taxonomy" id="1069220"/>
    <lineage>
        <taxon>Bacteria</taxon>
        <taxon>Bacillati</taxon>
        <taxon>Actinomycetota</taxon>
        <taxon>Actinomycetes</taxon>
        <taxon>Mycobacteriales</taxon>
        <taxon>Mycobacteriaceae</taxon>
        <taxon>Mycolicibacillus</taxon>
    </lineage>
</organism>
<dbReference type="InterPro" id="IPR003593">
    <property type="entry name" value="AAA+_ATPase"/>
</dbReference>
<dbReference type="InterPro" id="IPR000641">
    <property type="entry name" value="CbxX/CfxQ"/>
</dbReference>
<keyword evidence="3" id="KW-0067">ATP-binding</keyword>
<dbReference type="InterPro" id="IPR011990">
    <property type="entry name" value="TPR-like_helical_dom_sf"/>
</dbReference>
<dbReference type="SMART" id="SM00382">
    <property type="entry name" value="AAA"/>
    <property type="match status" value="1"/>
</dbReference>
<evidence type="ECO:0000256" key="2">
    <source>
        <dbReference type="ARBA" id="ARBA00022741"/>
    </source>
</evidence>
<dbReference type="Proteomes" id="UP000193577">
    <property type="component" value="Unassembled WGS sequence"/>
</dbReference>
<dbReference type="Gene3D" id="3.40.50.300">
    <property type="entry name" value="P-loop containing nucleotide triphosphate hydrolases"/>
    <property type="match status" value="1"/>
</dbReference>
<name>A0A7I7SE04_9MYCO</name>
<gene>
    <name evidence="4" type="ORF">B8W67_05410</name>
</gene>
<dbReference type="InterPro" id="IPR003959">
    <property type="entry name" value="ATPase_AAA_core"/>
</dbReference>
<keyword evidence="2" id="KW-0547">Nucleotide-binding</keyword>
<dbReference type="InterPro" id="IPR050773">
    <property type="entry name" value="CbxX/CfxQ_RuBisCO_ESX"/>
</dbReference>
<dbReference type="FunFam" id="3.40.50.300:FF:000216">
    <property type="entry name" value="Type VII secretion ATPase EccA"/>
    <property type="match status" value="1"/>
</dbReference>
<protein>
    <submittedName>
        <fullName evidence="4">ATPase</fullName>
    </submittedName>
</protein>
<dbReference type="Pfam" id="PF17866">
    <property type="entry name" value="AAA_lid_6"/>
    <property type="match status" value="1"/>
</dbReference>
<proteinExistence type="inferred from homology"/>
<evidence type="ECO:0000256" key="3">
    <source>
        <dbReference type="ARBA" id="ARBA00022840"/>
    </source>
</evidence>
<dbReference type="InterPro" id="IPR041627">
    <property type="entry name" value="AAA_lid_6"/>
</dbReference>
<dbReference type="InterPro" id="IPR027417">
    <property type="entry name" value="P-loop_NTPase"/>
</dbReference>
<evidence type="ECO:0000256" key="1">
    <source>
        <dbReference type="ARBA" id="ARBA00010378"/>
    </source>
</evidence>
<dbReference type="InterPro" id="IPR049078">
    <property type="entry name" value="T7SS_EccA1-like_N"/>
</dbReference>
<reference evidence="4 5" key="1">
    <citation type="submission" date="2017-04" db="EMBL/GenBank/DDBJ databases">
        <title>The new phylogeny of genus Mycobacterium.</title>
        <authorList>
            <person name="Tortoli E."/>
            <person name="Trovato A."/>
            <person name="Cirillo D.M."/>
        </authorList>
    </citation>
    <scope>NUCLEOTIDE SEQUENCE [LARGE SCALE GENOMIC DNA]</scope>
    <source>
        <strain evidence="4 5">KCTC 19819</strain>
    </source>
</reference>
<dbReference type="EMBL" id="NCXO01000008">
    <property type="protein sequence ID" value="OSC34686.1"/>
    <property type="molecule type" value="Genomic_DNA"/>
</dbReference>
<dbReference type="OrthoDB" id="9806903at2"/>
<comment type="similarity">
    <text evidence="1">Belongs to the CbxX/CfxQ family.</text>
</comment>
<sequence>MIIPQASECLRMAVQAIHHNNHAAAEREFDFGREEWPDQCDLHRAAALSRQMKTGETTPFDLIKDIRDSLKNFDEMVSGVPLVADGQTFQGDVEKTFTTNWTLPLIPIVLNLLTRGCVRAAYAASLIEQGHFDEAYTELDMADRERVVVPENKGTTDKTIAAVRTLLYFRTSRWEDLLTATQPLSKPASTDDFEQICSALGNAMAGTALAHIGSHSAGQEKLRYAIEMNYSQVSAWASLQLGLSLRAEGNEEDAQTALAKGMQYALLPEINDAVRDKSITMRVSAPGVTAARTSFWDVTTEPDVADFQRQASQDDRKAVLDEAMVHLEDIDGMDAIKAKMRQLSAAIIFENEQRRRGMKVSPKTRHLIFKGPPGTGKTTIANLIVELYYGLGVIRSHNLVHANRAKLIGSFEGESAKKTMAKLKEARGGVLFIDEAYELVQERSGQSDPYGSEALTTLLEYMDNHRDDMVLIIAGYEAPIERFLGENPGFKSRFADSISFNTYTGDEMWRILNGMAAKEGRTIDQSIEDKFKQIIDIMWDTDQSGKRVLDVAGNGRFARNVFEQAQDAASQRMMSGDVDMSSLSDEQFMALTAEDVLGTMGTILQGFGFTNVV</sequence>
<dbReference type="Gene3D" id="1.25.40.10">
    <property type="entry name" value="Tetratricopeptide repeat domain"/>
    <property type="match status" value="1"/>
</dbReference>
<keyword evidence="5" id="KW-1185">Reference proteome</keyword>
<accession>A0A7I7SE04</accession>
<dbReference type="PRINTS" id="PR00819">
    <property type="entry name" value="CBXCFQXSUPER"/>
</dbReference>
<dbReference type="GO" id="GO:0005524">
    <property type="term" value="F:ATP binding"/>
    <property type="evidence" value="ECO:0007669"/>
    <property type="project" value="UniProtKB-KW"/>
</dbReference>
<comment type="caution">
    <text evidence="4">The sequence shown here is derived from an EMBL/GenBank/DDBJ whole genome shotgun (WGS) entry which is preliminary data.</text>
</comment>
<dbReference type="Pfam" id="PF21545">
    <property type="entry name" value="T7SS_EccA1_N"/>
    <property type="match status" value="1"/>
</dbReference>
<dbReference type="SUPFAM" id="SSF52540">
    <property type="entry name" value="P-loop containing nucleoside triphosphate hydrolases"/>
    <property type="match status" value="1"/>
</dbReference>
<dbReference type="GO" id="GO:0016887">
    <property type="term" value="F:ATP hydrolysis activity"/>
    <property type="evidence" value="ECO:0007669"/>
    <property type="project" value="InterPro"/>
</dbReference>
<dbReference type="PANTHER" id="PTHR43392:SF2">
    <property type="entry name" value="AAA-TYPE ATPASE FAMILY PROTEIN _ ANKYRIN REPEAT FAMILY PROTEIN"/>
    <property type="match status" value="1"/>
</dbReference>
<evidence type="ECO:0000313" key="4">
    <source>
        <dbReference type="EMBL" id="OSC34686.1"/>
    </source>
</evidence>
<dbReference type="AlphaFoldDB" id="A0A7I7SE04"/>